<dbReference type="Pfam" id="PF00485">
    <property type="entry name" value="PRK"/>
    <property type="match status" value="1"/>
</dbReference>
<keyword evidence="4" id="KW-1185">Reference proteome</keyword>
<accession>A0ABN6XB17</accession>
<evidence type="ECO:0000313" key="4">
    <source>
        <dbReference type="Proteomes" id="UP001321475"/>
    </source>
</evidence>
<feature type="region of interest" description="Disordered" evidence="1">
    <location>
        <begin position="1"/>
        <end position="20"/>
    </location>
</feature>
<dbReference type="RefSeq" id="WP_286218576.1">
    <property type="nucleotide sequence ID" value="NZ_AP027729.1"/>
</dbReference>
<sequence>MSDSTPAGPDAPTETDALFDVPPGARTPGTRIVLLTGASGSGKTSLCRRLGLPVIELDDFYRDHDHPGMPLRFGIVDWDDPASWDADGALSALVELCATGETDVPVYDIPTSRRTGTTHVDVAGARVVVAEGIFAAELVRRARAEGILADAVCLARPAVVTAWFRFLRDMGERRKPPLTLVRRGVGLMRDEPRLVRGWTERGCRPVTPEQAEKDIRALLA</sequence>
<protein>
    <recommendedName>
        <fullName evidence="2">Phosphoribulokinase/uridine kinase domain-containing protein</fullName>
    </recommendedName>
</protein>
<dbReference type="SUPFAM" id="SSF52540">
    <property type="entry name" value="P-loop containing nucleoside triphosphate hydrolases"/>
    <property type="match status" value="1"/>
</dbReference>
<evidence type="ECO:0000313" key="3">
    <source>
        <dbReference type="EMBL" id="BDZ41418.1"/>
    </source>
</evidence>
<dbReference type="Proteomes" id="UP001321475">
    <property type="component" value="Chromosome"/>
</dbReference>
<evidence type="ECO:0000259" key="2">
    <source>
        <dbReference type="Pfam" id="PF00485"/>
    </source>
</evidence>
<gene>
    <name evidence="3" type="ORF">GCM10025865_07170</name>
</gene>
<reference evidence="4" key="1">
    <citation type="journal article" date="2019" name="Int. J. Syst. Evol. Microbiol.">
        <title>The Global Catalogue of Microorganisms (GCM) 10K type strain sequencing project: providing services to taxonomists for standard genome sequencing and annotation.</title>
        <authorList>
            <consortium name="The Broad Institute Genomics Platform"/>
            <consortium name="The Broad Institute Genome Sequencing Center for Infectious Disease"/>
            <person name="Wu L."/>
            <person name="Ma J."/>
        </authorList>
    </citation>
    <scope>NUCLEOTIDE SEQUENCE [LARGE SCALE GENOMIC DNA]</scope>
    <source>
        <strain evidence="4">NBRC 108565</strain>
    </source>
</reference>
<feature type="domain" description="Phosphoribulokinase/uridine kinase" evidence="2">
    <location>
        <begin position="33"/>
        <end position="136"/>
    </location>
</feature>
<evidence type="ECO:0000256" key="1">
    <source>
        <dbReference type="SAM" id="MobiDB-lite"/>
    </source>
</evidence>
<proteinExistence type="predicted"/>
<dbReference type="Gene3D" id="3.40.50.300">
    <property type="entry name" value="P-loop containing nucleotide triphosphate hydrolases"/>
    <property type="match status" value="1"/>
</dbReference>
<dbReference type="EMBL" id="AP027729">
    <property type="protein sequence ID" value="BDZ41418.1"/>
    <property type="molecule type" value="Genomic_DNA"/>
</dbReference>
<dbReference type="InterPro" id="IPR027417">
    <property type="entry name" value="P-loop_NTPase"/>
</dbReference>
<dbReference type="InterPro" id="IPR006083">
    <property type="entry name" value="PRK/URK"/>
</dbReference>
<name>A0ABN6XB17_9CELL</name>
<organism evidence="3 4">
    <name type="scientific">Paraoerskovia sediminicola</name>
    <dbReference type="NCBI Taxonomy" id="1138587"/>
    <lineage>
        <taxon>Bacteria</taxon>
        <taxon>Bacillati</taxon>
        <taxon>Actinomycetota</taxon>
        <taxon>Actinomycetes</taxon>
        <taxon>Micrococcales</taxon>
        <taxon>Cellulomonadaceae</taxon>
        <taxon>Paraoerskovia</taxon>
    </lineage>
</organism>